<evidence type="ECO:0000313" key="9">
    <source>
        <dbReference type="EMBL" id="QYL35177.1"/>
    </source>
</evidence>
<accession>A0A8F9SG02</accession>
<evidence type="ECO:0000256" key="8">
    <source>
        <dbReference type="SAM" id="Phobius"/>
    </source>
</evidence>
<evidence type="ECO:0000256" key="6">
    <source>
        <dbReference type="RuleBase" id="RU361230"/>
    </source>
</evidence>
<evidence type="ECO:0000256" key="4">
    <source>
        <dbReference type="ARBA" id="ARBA00022561"/>
    </source>
</evidence>
<feature type="region of interest" description="Disordered" evidence="7">
    <location>
        <begin position="490"/>
        <end position="577"/>
    </location>
</feature>
<keyword evidence="8" id="KW-1133">Transmembrane helix</keyword>
<organism evidence="9">
    <name type="scientific">Torque teno canis virus</name>
    <dbReference type="NCBI Taxonomy" id="687385"/>
    <lineage>
        <taxon>Viruses</taxon>
        <taxon>Monodnaviria</taxon>
        <taxon>Shotokuvirae</taxon>
        <taxon>Commensaviricota</taxon>
        <taxon>Cardeaviricetes</taxon>
        <taxon>Sanitavirales</taxon>
        <taxon>Anelloviridae</taxon>
        <taxon>Petorquevirus</taxon>
        <taxon>Petorquevirus canid1</taxon>
        <taxon>Thetatorquevirus canid1</taxon>
    </lineage>
</organism>
<evidence type="ECO:0000256" key="3">
    <source>
        <dbReference type="ARBA" id="ARBA00022431"/>
    </source>
</evidence>
<evidence type="ECO:0000256" key="2">
    <source>
        <dbReference type="ARBA" id="ARBA00006131"/>
    </source>
</evidence>
<feature type="compositionally biased region" description="Pro residues" evidence="7">
    <location>
        <begin position="497"/>
        <end position="510"/>
    </location>
</feature>
<dbReference type="EMBL" id="MZ503911">
    <property type="protein sequence ID" value="QYL35177.1"/>
    <property type="molecule type" value="Genomic_DNA"/>
</dbReference>
<keyword evidence="8" id="KW-0472">Membrane</keyword>
<feature type="compositionally biased region" description="Low complexity" evidence="7">
    <location>
        <begin position="563"/>
        <end position="577"/>
    </location>
</feature>
<comment type="similarity">
    <text evidence="2 6">Belongs to the anelloviridae capsid protein family.</text>
</comment>
<feature type="compositionally biased region" description="Basic and acidic residues" evidence="7">
    <location>
        <begin position="539"/>
        <end position="552"/>
    </location>
</feature>
<proteinExistence type="inferred from homology"/>
<protein>
    <recommendedName>
        <fullName evidence="6">Capsid protein</fullName>
    </recommendedName>
</protein>
<comment type="function">
    <text evidence="6">Self-assembles to form an icosahedral capsid.</text>
</comment>
<reference evidence="9" key="1">
    <citation type="submission" date="2021-07" db="EMBL/GenBank/DDBJ databases">
        <authorList>
            <person name="Kim D.-Y."/>
            <person name="Ahn H.-S."/>
            <person name="Go H.-J."/>
            <person name="Kim D.-H."/>
            <person name="Kim J.-H."/>
            <person name="Lee J.-B."/>
            <person name="Park S.-Y."/>
            <person name="Song C.-S."/>
            <person name="Lee S.-W."/>
            <person name="Choi I.-S."/>
        </authorList>
    </citation>
    <scope>NUCLEOTIDE SEQUENCE</scope>
    <source>
        <strain evidence="9">Anseong_4</strain>
    </source>
</reference>
<sequence length="577" mass="68137">MRFRYRKWRRPRRLFRSRRRRGYARRRWRRRAWGRRRRVRRYRRRRGGTKRQYISSIMQWNPQHRHLCYIKGITRLCAARADRMSWPGIKQIAATDSTRYWSTILVGGCGVLTLSMDWFFFENLRWRNRWSHSNVGYDLARYMGTHLYFPPLADIWYIVWTDTEFVDQPKKVMSYTHPWILLMTKKHKVIKPRKWNGKGKKIFLKPPAVFNSAWYTSDKWCGAGLGRIYFSFLNPFKQIMHTNQTEQSFPFAIELGNTDYDKPPNNSYNFKDTSEVKKIWITPGKKYYYPCRLGTPVTEMQSCCPILYPQPPQASWLLLEWDAPYWLWFWGKTYQDFVSSHTPEENQYYGQIYVKWWPITNPYDQGPHTYPEDKEWCLMMLDPQANFMTCNSIAAALKIAAFGPCVYAPQDTQAAQIPINIPTYYLSKWQWGGSTQGTSTHIDNPCNPRPKSIQIADPATAPRDVIHPWDVDASGTISTAKLKQLMEGLGYREPKPKPGPPETLIPPGAPTPELDYYSSETESDDFDTGDSEEEEEDHQDPRWVRESLDKLTRRLRGERKQRQQLGKGLLALLKDKK</sequence>
<keyword evidence="3 6" id="KW-1140">T=1 icosahedral capsid protein</keyword>
<name>A0A8F9SG02_9VIRU</name>
<keyword evidence="4 6" id="KW-0167">Capsid protein</keyword>
<dbReference type="GO" id="GO:0039615">
    <property type="term" value="C:T=1 icosahedral viral capsid"/>
    <property type="evidence" value="ECO:0007669"/>
    <property type="project" value="UniProtKB-UniRule"/>
</dbReference>
<feature type="transmembrane region" description="Helical" evidence="8">
    <location>
        <begin position="100"/>
        <end position="121"/>
    </location>
</feature>
<dbReference type="Pfam" id="PF02956">
    <property type="entry name" value="TT_ORF1"/>
    <property type="match status" value="2"/>
</dbReference>
<evidence type="ECO:0000256" key="7">
    <source>
        <dbReference type="SAM" id="MobiDB-lite"/>
    </source>
</evidence>
<evidence type="ECO:0000256" key="1">
    <source>
        <dbReference type="ARBA" id="ARBA00004328"/>
    </source>
</evidence>
<keyword evidence="5 6" id="KW-0946">Virion</keyword>
<feature type="compositionally biased region" description="Acidic residues" evidence="7">
    <location>
        <begin position="521"/>
        <end position="538"/>
    </location>
</feature>
<dbReference type="InterPro" id="IPR004219">
    <property type="entry name" value="TTvirus_Unk"/>
</dbReference>
<keyword evidence="8" id="KW-0812">Transmembrane</keyword>
<comment type="subcellular location">
    <subcellularLocation>
        <location evidence="1 6">Virion</location>
    </subcellularLocation>
</comment>
<evidence type="ECO:0000256" key="5">
    <source>
        <dbReference type="ARBA" id="ARBA00022844"/>
    </source>
</evidence>